<evidence type="ECO:0000256" key="2">
    <source>
        <dbReference type="ARBA" id="ARBA00022723"/>
    </source>
</evidence>
<evidence type="ECO:0000256" key="6">
    <source>
        <dbReference type="ARBA" id="ARBA00023015"/>
    </source>
</evidence>
<dbReference type="GO" id="GO:0000976">
    <property type="term" value="F:transcription cis-regulatory region binding"/>
    <property type="evidence" value="ECO:0007669"/>
    <property type="project" value="UniProtKB-ARBA"/>
</dbReference>
<dbReference type="Pfam" id="PF00643">
    <property type="entry name" value="zf-B_box"/>
    <property type="match status" value="2"/>
</dbReference>
<keyword evidence="3" id="KW-0677">Repeat</keyword>
<evidence type="ECO:0000256" key="8">
    <source>
        <dbReference type="ARBA" id="ARBA00023242"/>
    </source>
</evidence>
<dbReference type="GO" id="GO:0006355">
    <property type="term" value="P:regulation of DNA-templated transcription"/>
    <property type="evidence" value="ECO:0007669"/>
    <property type="project" value="TreeGrafter"/>
</dbReference>
<organism evidence="11 12">
    <name type="scientific">Sphenostylis stenocarpa</name>
    <dbReference type="NCBI Taxonomy" id="92480"/>
    <lineage>
        <taxon>Eukaryota</taxon>
        <taxon>Viridiplantae</taxon>
        <taxon>Streptophyta</taxon>
        <taxon>Embryophyta</taxon>
        <taxon>Tracheophyta</taxon>
        <taxon>Spermatophyta</taxon>
        <taxon>Magnoliopsida</taxon>
        <taxon>eudicotyledons</taxon>
        <taxon>Gunneridae</taxon>
        <taxon>Pentapetalae</taxon>
        <taxon>rosids</taxon>
        <taxon>fabids</taxon>
        <taxon>Fabales</taxon>
        <taxon>Fabaceae</taxon>
        <taxon>Papilionoideae</taxon>
        <taxon>50 kb inversion clade</taxon>
        <taxon>NPAAA clade</taxon>
        <taxon>indigoferoid/millettioid clade</taxon>
        <taxon>Phaseoleae</taxon>
        <taxon>Sphenostylis</taxon>
    </lineage>
</organism>
<dbReference type="InterPro" id="IPR049808">
    <property type="entry name" value="CONSTANS-like_Bbox1"/>
</dbReference>
<dbReference type="CDD" id="cd19821">
    <property type="entry name" value="Bbox1_BBX-like"/>
    <property type="match status" value="2"/>
</dbReference>
<keyword evidence="12" id="KW-1185">Reference proteome</keyword>
<dbReference type="EMBL" id="OY731399">
    <property type="protein sequence ID" value="CAJ1933601.1"/>
    <property type="molecule type" value="Genomic_DNA"/>
</dbReference>
<evidence type="ECO:0000259" key="10">
    <source>
        <dbReference type="PROSITE" id="PS50119"/>
    </source>
</evidence>
<dbReference type="GO" id="GO:0005634">
    <property type="term" value="C:nucleus"/>
    <property type="evidence" value="ECO:0007669"/>
    <property type="project" value="UniProtKB-SubCell"/>
</dbReference>
<dbReference type="InterPro" id="IPR051979">
    <property type="entry name" value="B-box_zinc_finger"/>
</dbReference>
<dbReference type="PROSITE" id="PS50119">
    <property type="entry name" value="ZF_BBOX"/>
    <property type="match status" value="2"/>
</dbReference>
<accession>A0AA86SAS4</accession>
<keyword evidence="5" id="KW-0862">Zinc</keyword>
<evidence type="ECO:0000313" key="12">
    <source>
        <dbReference type="Proteomes" id="UP001189624"/>
    </source>
</evidence>
<comment type="subcellular location">
    <subcellularLocation>
        <location evidence="1">Nucleus</location>
    </subcellularLocation>
</comment>
<dbReference type="Gene3D" id="3.30.160.60">
    <property type="entry name" value="Classic Zinc Finger"/>
    <property type="match status" value="1"/>
</dbReference>
<proteinExistence type="predicted"/>
<keyword evidence="2" id="KW-0479">Metal-binding</keyword>
<feature type="domain" description="B box-type" evidence="10">
    <location>
        <begin position="53"/>
        <end position="100"/>
    </location>
</feature>
<dbReference type="AlphaFoldDB" id="A0AA86SAS4"/>
<evidence type="ECO:0000256" key="3">
    <source>
        <dbReference type="ARBA" id="ARBA00022737"/>
    </source>
</evidence>
<protein>
    <recommendedName>
        <fullName evidence="10">B box-type domain-containing protein</fullName>
    </recommendedName>
</protein>
<dbReference type="Gramene" id="rna-AYBTSS11_LOCUS6442">
    <property type="protein sequence ID" value="CAJ1933601.1"/>
    <property type="gene ID" value="gene-AYBTSS11_LOCUS6442"/>
</dbReference>
<dbReference type="PANTHER" id="PTHR31832">
    <property type="entry name" value="B-BOX ZINC FINGER PROTEIN 22"/>
    <property type="match status" value="1"/>
</dbReference>
<dbReference type="GO" id="GO:0008270">
    <property type="term" value="F:zinc ion binding"/>
    <property type="evidence" value="ECO:0007669"/>
    <property type="project" value="UniProtKB-KW"/>
</dbReference>
<keyword evidence="4 9" id="KW-0863">Zinc-finger</keyword>
<dbReference type="GO" id="GO:0009640">
    <property type="term" value="P:photomorphogenesis"/>
    <property type="evidence" value="ECO:0007669"/>
    <property type="project" value="TreeGrafter"/>
</dbReference>
<evidence type="ECO:0000256" key="4">
    <source>
        <dbReference type="ARBA" id="ARBA00022771"/>
    </source>
</evidence>
<evidence type="ECO:0000313" key="11">
    <source>
        <dbReference type="EMBL" id="CAJ1933601.1"/>
    </source>
</evidence>
<dbReference type="PANTHER" id="PTHR31832:SF84">
    <property type="entry name" value="TRANSCRIPTION FACTOR INTERACTOR AND REGULATOR ZNF-B FAMILY-RELATED"/>
    <property type="match status" value="1"/>
</dbReference>
<evidence type="ECO:0000256" key="1">
    <source>
        <dbReference type="ARBA" id="ARBA00004123"/>
    </source>
</evidence>
<name>A0AA86SAS4_9FABA</name>
<reference evidence="11" key="1">
    <citation type="submission" date="2023-10" db="EMBL/GenBank/DDBJ databases">
        <authorList>
            <person name="Domelevo Entfellner J.-B."/>
        </authorList>
    </citation>
    <scope>NUCLEOTIDE SEQUENCE</scope>
</reference>
<gene>
    <name evidence="11" type="ORF">AYBTSS11_LOCUS6442</name>
</gene>
<sequence>MKIQCDVCHKEVASLFCPSDEAALCHACDRTIHHANKLADKHRRFSLHHPTSKDTPLCDICHEKQAYVFCREDRAILCRECDASIHGVNEHTKNHDRFLLTGIKFGPTILERTTTSSFKTNAAPCSISNENIDSSRSVGLACDSASVSASSISEYLIETIPGYCMEDLLDASFPSNAFSKEYEHQSAFQNQDFKVSTTSNLYSQIDSSVGVMEMPKAKACEGYSNWVDISDYAAYKVPSISPPLVKKCKRSR</sequence>
<keyword evidence="6" id="KW-0805">Transcription regulation</keyword>
<dbReference type="FunFam" id="3.30.160.60:FF:000856">
    <property type="entry name" value="B-box zinc finger protein 21"/>
    <property type="match status" value="1"/>
</dbReference>
<evidence type="ECO:0000256" key="5">
    <source>
        <dbReference type="ARBA" id="ARBA00022833"/>
    </source>
</evidence>
<evidence type="ECO:0000256" key="7">
    <source>
        <dbReference type="ARBA" id="ARBA00023163"/>
    </source>
</evidence>
<keyword evidence="8" id="KW-0539">Nucleus</keyword>
<keyword evidence="7" id="KW-0804">Transcription</keyword>
<evidence type="ECO:0000256" key="9">
    <source>
        <dbReference type="PROSITE-ProRule" id="PRU00024"/>
    </source>
</evidence>
<dbReference type="InterPro" id="IPR000315">
    <property type="entry name" value="Znf_B-box"/>
</dbReference>
<feature type="domain" description="B box-type" evidence="10">
    <location>
        <begin position="1"/>
        <end position="47"/>
    </location>
</feature>
<dbReference type="Proteomes" id="UP001189624">
    <property type="component" value="Chromosome 2"/>
</dbReference>
<dbReference type="SMART" id="SM00336">
    <property type="entry name" value="BBOX"/>
    <property type="match status" value="2"/>
</dbReference>